<dbReference type="RefSeq" id="XP_007316794.1">
    <property type="nucleotide sequence ID" value="XM_007316732.1"/>
</dbReference>
<feature type="repeat" description="WD" evidence="5">
    <location>
        <begin position="342"/>
        <end position="377"/>
    </location>
</feature>
<dbReference type="PANTHER" id="PTHR19857">
    <property type="entry name" value="MITOCHONDRIAL DIVISION PROTEIN 1-RELATED"/>
    <property type="match status" value="1"/>
</dbReference>
<accession>F8NQL5</accession>
<dbReference type="OrthoDB" id="10257301at2759"/>
<protein>
    <recommendedName>
        <fullName evidence="7">WD40 repeat-like protein</fullName>
    </recommendedName>
</protein>
<dbReference type="PROSITE" id="PS50082">
    <property type="entry name" value="WD_REPEATS_2"/>
    <property type="match status" value="2"/>
</dbReference>
<dbReference type="Pfam" id="PF00400">
    <property type="entry name" value="WD40"/>
    <property type="match status" value="3"/>
</dbReference>
<evidence type="ECO:0008006" key="7">
    <source>
        <dbReference type="Google" id="ProtNLM"/>
    </source>
</evidence>
<dbReference type="PROSITE" id="PS00678">
    <property type="entry name" value="WD_REPEATS_1"/>
    <property type="match status" value="1"/>
</dbReference>
<dbReference type="HOGENOM" id="CLU_037051_3_0_1"/>
<gene>
    <name evidence="6" type="ORF">SERLADRAFT_463852</name>
</gene>
<dbReference type="KEGG" id="sla:SERLADRAFT_463852"/>
<evidence type="ECO:0000256" key="1">
    <source>
        <dbReference type="ARBA" id="ARBA00022574"/>
    </source>
</evidence>
<dbReference type="EMBL" id="GL945432">
    <property type="protein sequence ID" value="EGO26621.1"/>
    <property type="molecule type" value="Genomic_DNA"/>
</dbReference>
<dbReference type="Proteomes" id="UP000008064">
    <property type="component" value="Unassembled WGS sequence"/>
</dbReference>
<proteinExistence type="inferred from homology"/>
<dbReference type="InterPro" id="IPR051179">
    <property type="entry name" value="WD_repeat_multifunction"/>
</dbReference>
<dbReference type="PANTHER" id="PTHR19857:SF19">
    <property type="entry name" value="26S PROTEASOME REGULATORY SUBUNIT RPN14"/>
    <property type="match status" value="1"/>
</dbReference>
<evidence type="ECO:0000256" key="3">
    <source>
        <dbReference type="ARBA" id="ARBA00022942"/>
    </source>
</evidence>
<organism>
    <name type="scientific">Serpula lacrymans var. lacrymans (strain S7.9)</name>
    <name type="common">Dry rot fungus</name>
    <dbReference type="NCBI Taxonomy" id="578457"/>
    <lineage>
        <taxon>Eukaryota</taxon>
        <taxon>Fungi</taxon>
        <taxon>Dikarya</taxon>
        <taxon>Basidiomycota</taxon>
        <taxon>Agaricomycotina</taxon>
        <taxon>Agaricomycetes</taxon>
        <taxon>Agaricomycetidae</taxon>
        <taxon>Boletales</taxon>
        <taxon>Coniophorineae</taxon>
        <taxon>Serpulaceae</taxon>
        <taxon>Serpula</taxon>
    </lineage>
</organism>
<comment type="similarity">
    <text evidence="4">Belongs to the WD repeat PAAF1/RPN14 family.</text>
</comment>
<name>F8NQL5_SERL9</name>
<dbReference type="InterPro" id="IPR015943">
    <property type="entry name" value="WD40/YVTN_repeat-like_dom_sf"/>
</dbReference>
<dbReference type="InterPro" id="IPR001680">
    <property type="entry name" value="WD40_rpt"/>
</dbReference>
<dbReference type="GeneID" id="18818643"/>
<evidence type="ECO:0000256" key="2">
    <source>
        <dbReference type="ARBA" id="ARBA00022737"/>
    </source>
</evidence>
<reference evidence="6" key="1">
    <citation type="submission" date="2011-04" db="EMBL/GenBank/DDBJ databases">
        <title>Evolution of plant cell wall degrading machinery underlies the functional diversity of forest fungi.</title>
        <authorList>
            <consortium name="US DOE Joint Genome Institute (JGI-PGF)"/>
            <person name="Eastwood D.C."/>
            <person name="Floudas D."/>
            <person name="Binder M."/>
            <person name="Majcherczyk A."/>
            <person name="Schneider P."/>
            <person name="Aerts A."/>
            <person name="Asiegbu F.O."/>
            <person name="Baker S.E."/>
            <person name="Barry K."/>
            <person name="Bendiksby M."/>
            <person name="Blumentritt M."/>
            <person name="Coutinho P.M."/>
            <person name="Cullen D."/>
            <person name="Cullen D."/>
            <person name="Gathman A."/>
            <person name="Goodell B."/>
            <person name="Henrissat B."/>
            <person name="Ihrmark K."/>
            <person name="Kauserud H."/>
            <person name="Kohler A."/>
            <person name="LaButti K."/>
            <person name="Lapidus A."/>
            <person name="Lavin J.L."/>
            <person name="Lee Y.-H."/>
            <person name="Lindquist E."/>
            <person name="Lilly W."/>
            <person name="Lucas S."/>
            <person name="Morin E."/>
            <person name="Murat C."/>
            <person name="Oguiza J.A."/>
            <person name="Park J."/>
            <person name="Pisabarro A.G."/>
            <person name="Riley R."/>
            <person name="Rosling A."/>
            <person name="Salamov A."/>
            <person name="Schmidt O."/>
            <person name="Schmutz J."/>
            <person name="Skrede I."/>
            <person name="Stenlid J."/>
            <person name="Wiebenga A."/>
            <person name="Xie X."/>
            <person name="Kues U."/>
            <person name="Hibbett D.S."/>
            <person name="Hoffmeister D."/>
            <person name="Hogberg N."/>
            <person name="Martin F."/>
            <person name="Grigoriev I.V."/>
            <person name="Watkinson S.C."/>
        </authorList>
    </citation>
    <scope>NUCLEOTIDE SEQUENCE</scope>
    <source>
        <strain evidence="6">S7.9</strain>
    </source>
</reference>
<evidence type="ECO:0000256" key="4">
    <source>
        <dbReference type="ARBA" id="ARBA00038321"/>
    </source>
</evidence>
<dbReference type="PROSITE" id="PS50294">
    <property type="entry name" value="WD_REPEATS_REGION"/>
    <property type="match status" value="1"/>
</dbReference>
<sequence length="473" mass="50563">MSLPYILPITTVQPSFQEVISDVKSGQAPFDTFWVSCYKETAPSVHEKIKVTLDDIDRDAINLEPKDGSLSISHHDAQDLYTIQCVSLNVPPTPLFCPRKEYMTLDNNPKLPQHITAFDVSPDGTQFAVGFLSGTVQIHPTTSSSTQPEVSRITVARPHHSSLTSLRFFPSSRVLLTAGADFTLTILPAEPVPTSSSLNSSVSKTISPVRTLKGHTQSIVSSAIIARGRNVLSCAKDGTIRLWDVSTSTQISVMTIGGMGKFTPGASMSVGDQGEWNFAKNSLNGSGIGHQGHHLGRTAEQKFDEREVDTAGKTVVCGLQDGSFEVFDLGSKQSVYHSSLRPNARRSALTAINYAPMQSLLVTGSSDGVVTVYDTRSLSEPLLSFARNSASIEDVMFMSPNGPLSSTLGESNLSGGVAIATADGLPYIASIKPGEPRVLGELVGSDCDGIRAVRESTDGDLWAAGDDGIVRKY</sequence>
<dbReference type="GO" id="GO:0000502">
    <property type="term" value="C:proteasome complex"/>
    <property type="evidence" value="ECO:0007669"/>
    <property type="project" value="UniProtKB-KW"/>
</dbReference>
<dbReference type="InterPro" id="IPR019775">
    <property type="entry name" value="WD40_repeat_CS"/>
</dbReference>
<evidence type="ECO:0000256" key="5">
    <source>
        <dbReference type="PROSITE-ProRule" id="PRU00221"/>
    </source>
</evidence>
<evidence type="ECO:0000313" key="6">
    <source>
        <dbReference type="EMBL" id="EGO26621.1"/>
    </source>
</evidence>
<keyword evidence="3" id="KW-0647">Proteasome</keyword>
<dbReference type="SUPFAM" id="SSF50978">
    <property type="entry name" value="WD40 repeat-like"/>
    <property type="match status" value="1"/>
</dbReference>
<feature type="repeat" description="WD" evidence="5">
    <location>
        <begin position="212"/>
        <end position="253"/>
    </location>
</feature>
<keyword evidence="1 5" id="KW-0853">WD repeat</keyword>
<dbReference type="AlphaFoldDB" id="F8NQL5"/>
<dbReference type="Gene3D" id="2.130.10.10">
    <property type="entry name" value="YVTN repeat-like/Quinoprotein amine dehydrogenase"/>
    <property type="match status" value="2"/>
</dbReference>
<dbReference type="InterPro" id="IPR036322">
    <property type="entry name" value="WD40_repeat_dom_sf"/>
</dbReference>
<dbReference type="SMART" id="SM00320">
    <property type="entry name" value="WD40"/>
    <property type="match status" value="4"/>
</dbReference>
<keyword evidence="2" id="KW-0677">Repeat</keyword>